<dbReference type="EMBL" id="FORG01000001">
    <property type="protein sequence ID" value="SFI38654.1"/>
    <property type="molecule type" value="Genomic_DNA"/>
</dbReference>
<reference evidence="4" key="2">
    <citation type="submission" date="2016-10" db="EMBL/GenBank/DDBJ databases">
        <authorList>
            <person name="Varghese N."/>
            <person name="Submissions S."/>
        </authorList>
    </citation>
    <scope>NUCLEOTIDE SEQUENCE [LARGE SCALE GENOMIC DNA]</scope>
    <source>
        <strain evidence="4">DSM 17908</strain>
    </source>
</reference>
<evidence type="ECO:0000256" key="1">
    <source>
        <dbReference type="SAM" id="Phobius"/>
    </source>
</evidence>
<dbReference type="EMBL" id="NITY01000006">
    <property type="protein sequence ID" value="PHM40288.1"/>
    <property type="molecule type" value="Genomic_DNA"/>
</dbReference>
<reference evidence="3" key="1">
    <citation type="submission" date="2016-10" db="EMBL/GenBank/DDBJ databases">
        <authorList>
            <person name="de Groot N.N."/>
        </authorList>
    </citation>
    <scope>NUCLEOTIDE SEQUENCE [LARGE SCALE GENOMIC DNA]</scope>
    <source>
        <strain evidence="3">DSM 17908</strain>
    </source>
</reference>
<name>A0A1I3HSC4_9GAMM</name>
<feature type="transmembrane region" description="Helical" evidence="1">
    <location>
        <begin position="20"/>
        <end position="42"/>
    </location>
</feature>
<evidence type="ECO:0000313" key="3">
    <source>
        <dbReference type="EMBL" id="SFI38654.1"/>
    </source>
</evidence>
<dbReference type="AlphaFoldDB" id="A0A1I3HSC4"/>
<keyword evidence="1" id="KW-0812">Transmembrane</keyword>
<keyword evidence="1" id="KW-0472">Membrane</keyword>
<reference evidence="2 5" key="3">
    <citation type="journal article" date="2017" name="Nat. Microbiol.">
        <title>Natural product diversity associated with the nematode symbionts Photorhabdus and Xenorhabdus.</title>
        <authorList>
            <person name="Tobias N.J."/>
            <person name="Wolff H."/>
            <person name="Djahanschiri B."/>
            <person name="Grundmann F."/>
            <person name="Kronenwerth M."/>
            <person name="Shi Y.M."/>
            <person name="Simonyi S."/>
            <person name="Grun P."/>
            <person name="Shapiro-Ilan D."/>
            <person name="Pidot S.J."/>
            <person name="Stinear T.P."/>
            <person name="Ebersberger I."/>
            <person name="Bode H.B."/>
        </authorList>
    </citation>
    <scope>NUCLEOTIDE SEQUENCE [LARGE SCALE GENOMIC DNA]</scope>
    <source>
        <strain evidence="2 5">DSM 17908</strain>
    </source>
</reference>
<evidence type="ECO:0000313" key="5">
    <source>
        <dbReference type="Proteomes" id="UP000224607"/>
    </source>
</evidence>
<evidence type="ECO:0000313" key="4">
    <source>
        <dbReference type="Proteomes" id="UP000198919"/>
    </source>
</evidence>
<organism evidence="3 4">
    <name type="scientific">Xenorhabdus mauleonii</name>
    <dbReference type="NCBI Taxonomy" id="351675"/>
    <lineage>
        <taxon>Bacteria</taxon>
        <taxon>Pseudomonadati</taxon>
        <taxon>Pseudomonadota</taxon>
        <taxon>Gammaproteobacteria</taxon>
        <taxon>Enterobacterales</taxon>
        <taxon>Morganellaceae</taxon>
        <taxon>Xenorhabdus</taxon>
    </lineage>
</organism>
<accession>A0A1I3HSC4</accession>
<evidence type="ECO:0000313" key="2">
    <source>
        <dbReference type="EMBL" id="PHM40288.1"/>
    </source>
</evidence>
<sequence>MNFVYIMHTKNLFCCHDSVLLILLIALIILVLTTYIPFIPLVT</sequence>
<dbReference type="Proteomes" id="UP000198919">
    <property type="component" value="Unassembled WGS sequence"/>
</dbReference>
<protein>
    <submittedName>
        <fullName evidence="3">Uncharacterized protein</fullName>
    </submittedName>
</protein>
<dbReference type="Proteomes" id="UP000224607">
    <property type="component" value="Unassembled WGS sequence"/>
</dbReference>
<keyword evidence="5" id="KW-1185">Reference proteome</keyword>
<gene>
    <name evidence="3" type="ORF">SAMN05421680_10148</name>
    <name evidence="2" type="ORF">Xmau_02049</name>
</gene>
<keyword evidence="1" id="KW-1133">Transmembrane helix</keyword>
<proteinExistence type="predicted"/>